<evidence type="ECO:0000256" key="3">
    <source>
        <dbReference type="ARBA" id="ARBA00008218"/>
    </source>
</evidence>
<keyword evidence="11" id="KW-1185">Reference proteome</keyword>
<proteinExistence type="inferred from homology"/>
<comment type="subunit">
    <text evidence="4">Part of a tri-snRNP complex.</text>
</comment>
<dbReference type="Pfam" id="PF08648">
    <property type="entry name" value="SNRNP27"/>
    <property type="match status" value="1"/>
</dbReference>
<comment type="function">
    <text evidence="1">May play a role in mRNA splicing.</text>
</comment>
<evidence type="ECO:0000256" key="8">
    <source>
        <dbReference type="SAM" id="MobiDB-lite"/>
    </source>
</evidence>
<organism evidence="10 11">
    <name type="scientific">Malassezia yamatoensis</name>
    <dbReference type="NCBI Taxonomy" id="253288"/>
    <lineage>
        <taxon>Eukaryota</taxon>
        <taxon>Fungi</taxon>
        <taxon>Dikarya</taxon>
        <taxon>Basidiomycota</taxon>
        <taxon>Ustilaginomycotina</taxon>
        <taxon>Malasseziomycetes</taxon>
        <taxon>Malasseziales</taxon>
        <taxon>Malasseziaceae</taxon>
        <taxon>Malassezia</taxon>
    </lineage>
</organism>
<evidence type="ECO:0000313" key="11">
    <source>
        <dbReference type="Proteomes" id="UP001219567"/>
    </source>
</evidence>
<feature type="region of interest" description="Disordered" evidence="8">
    <location>
        <begin position="83"/>
        <end position="161"/>
    </location>
</feature>
<evidence type="ECO:0000256" key="2">
    <source>
        <dbReference type="ARBA" id="ARBA00004123"/>
    </source>
</evidence>
<dbReference type="PANTHER" id="PTHR31077:SF1">
    <property type="entry name" value="U4_U6.U5 SMALL NUCLEAR RIBONUCLEOPROTEIN 27 KDA PROTEIN"/>
    <property type="match status" value="1"/>
</dbReference>
<keyword evidence="7" id="KW-0539">Nucleus</keyword>
<dbReference type="EMBL" id="CP119950">
    <property type="protein sequence ID" value="WFD01282.1"/>
    <property type="molecule type" value="Genomic_DNA"/>
</dbReference>
<protein>
    <recommendedName>
        <fullName evidence="9">U4/U6.U5 small nuclear ribonucleoprotein 27kDa protein domain-containing protein</fullName>
    </recommendedName>
</protein>
<reference evidence="10 11" key="1">
    <citation type="submission" date="2023-03" db="EMBL/GenBank/DDBJ databases">
        <title>Mating type loci evolution in Malassezia.</title>
        <authorList>
            <person name="Coelho M.A."/>
        </authorList>
    </citation>
    <scope>NUCLEOTIDE SEQUENCE [LARGE SCALE GENOMIC DNA]</scope>
    <source>
        <strain evidence="10 11">CBS 9725</strain>
    </source>
</reference>
<evidence type="ECO:0000256" key="6">
    <source>
        <dbReference type="ARBA" id="ARBA00023187"/>
    </source>
</evidence>
<evidence type="ECO:0000313" key="10">
    <source>
        <dbReference type="EMBL" id="WFD01282.1"/>
    </source>
</evidence>
<dbReference type="PANTHER" id="PTHR31077">
    <property type="entry name" value="U4/U6.U5 SMALL NUCLEAR RIBONUCLEOPROTEIN 27 KDA PROTEIN"/>
    <property type="match status" value="1"/>
</dbReference>
<dbReference type="AlphaFoldDB" id="A0AAJ5YX12"/>
<dbReference type="InterPro" id="IPR013957">
    <property type="entry name" value="SNRNP27"/>
</dbReference>
<name>A0AAJ5YX12_9BASI</name>
<evidence type="ECO:0000256" key="1">
    <source>
        <dbReference type="ARBA" id="ARBA00003632"/>
    </source>
</evidence>
<evidence type="ECO:0000256" key="4">
    <source>
        <dbReference type="ARBA" id="ARBA00011825"/>
    </source>
</evidence>
<accession>A0AAJ5YX12</accession>
<evidence type="ECO:0000256" key="5">
    <source>
        <dbReference type="ARBA" id="ARBA00022664"/>
    </source>
</evidence>
<dbReference type="GO" id="GO:0071011">
    <property type="term" value="C:precatalytic spliceosome"/>
    <property type="evidence" value="ECO:0007669"/>
    <property type="project" value="TreeGrafter"/>
</dbReference>
<feature type="domain" description="U4/U6.U5 small nuclear ribonucleoprotein 27kDa protein" evidence="9">
    <location>
        <begin position="128"/>
        <end position="171"/>
    </location>
</feature>
<dbReference type="GO" id="GO:0008380">
    <property type="term" value="P:RNA splicing"/>
    <property type="evidence" value="ECO:0007669"/>
    <property type="project" value="UniProtKB-KW"/>
</dbReference>
<dbReference type="GO" id="GO:0006397">
    <property type="term" value="P:mRNA processing"/>
    <property type="evidence" value="ECO:0007669"/>
    <property type="project" value="UniProtKB-KW"/>
</dbReference>
<dbReference type="Proteomes" id="UP001219567">
    <property type="component" value="Chromosome 8"/>
</dbReference>
<evidence type="ECO:0000259" key="9">
    <source>
        <dbReference type="Pfam" id="PF08648"/>
    </source>
</evidence>
<keyword evidence="6" id="KW-0508">mRNA splicing</keyword>
<comment type="similarity">
    <text evidence="3">Belongs to the SNUT3 family.</text>
</comment>
<keyword evidence="5" id="KW-0507">mRNA processing</keyword>
<evidence type="ECO:0000256" key="7">
    <source>
        <dbReference type="ARBA" id="ARBA00023242"/>
    </source>
</evidence>
<comment type="subcellular location">
    <subcellularLocation>
        <location evidence="2">Nucleus</location>
    </subcellularLocation>
</comment>
<gene>
    <name evidence="10" type="ORF">MYAM1_004044</name>
</gene>
<feature type="compositionally biased region" description="Basic and acidic residues" evidence="8">
    <location>
        <begin position="93"/>
        <end position="108"/>
    </location>
</feature>
<sequence length="176" mass="19137">MIGQTIGKVATIHMPIPDTKMKDTLADLAPIGILKGVLIGTDETLAGTLDDTNLKGIDTATKGPPTDRKIGHQITERMIGKEATMIGRYSSPARRDSAKREAAAETRDAAPSPKSNSTQTNEDKDMDADQIAAMMGFQSFGSSKGKPVEENAEGYAEVRKERSWRQYMNRRIQPAS</sequence>